<feature type="binding site" evidence="8">
    <location>
        <position position="133"/>
    </location>
    <ligand>
        <name>Mg(2+)</name>
        <dbReference type="ChEBI" id="CHEBI:18420"/>
        <label>2</label>
    </ligand>
</feature>
<dbReference type="Pfam" id="PF02769">
    <property type="entry name" value="AIRS_C"/>
    <property type="match status" value="2"/>
</dbReference>
<dbReference type="SUPFAM" id="SSF55326">
    <property type="entry name" value="PurM N-terminal domain-like"/>
    <property type="match status" value="2"/>
</dbReference>
<feature type="domain" description="PurM-like C-terminal" evidence="10">
    <location>
        <begin position="645"/>
        <end position="776"/>
    </location>
</feature>
<feature type="binding site" evidence="8">
    <location>
        <position position="63"/>
    </location>
    <ligand>
        <name>ATP</name>
        <dbReference type="ChEBI" id="CHEBI:30616"/>
    </ligand>
</feature>
<feature type="domain" description="Phosphoribosylformylglycinamidine synthase linker" evidence="11">
    <location>
        <begin position="18"/>
        <end position="64"/>
    </location>
</feature>
<feature type="domain" description="PurM-like N-terminal" evidence="9">
    <location>
        <begin position="475"/>
        <end position="602"/>
    </location>
</feature>
<evidence type="ECO:0000313" key="12">
    <source>
        <dbReference type="EMBL" id="MCA9756209.1"/>
    </source>
</evidence>
<dbReference type="Gene3D" id="3.90.650.10">
    <property type="entry name" value="PurM-like C-terminal domain"/>
    <property type="match status" value="2"/>
</dbReference>
<evidence type="ECO:0000259" key="11">
    <source>
        <dbReference type="Pfam" id="PF18072"/>
    </source>
</evidence>
<evidence type="ECO:0000256" key="6">
    <source>
        <dbReference type="ARBA" id="ARBA00022840"/>
    </source>
</evidence>
<feature type="active site" description="Proton acceptor" evidence="8">
    <location>
        <position position="111"/>
    </location>
</feature>
<keyword evidence="3 8" id="KW-0479">Metal-binding</keyword>
<dbReference type="HAMAP" id="MF_00420">
    <property type="entry name" value="PurL_2"/>
    <property type="match status" value="1"/>
</dbReference>
<dbReference type="SUPFAM" id="SSF109736">
    <property type="entry name" value="FGAM synthase PurL, linker domain"/>
    <property type="match status" value="1"/>
</dbReference>
<evidence type="ECO:0000313" key="13">
    <source>
        <dbReference type="Proteomes" id="UP000739538"/>
    </source>
</evidence>
<dbReference type="GO" id="GO:0006189">
    <property type="term" value="P:'de novo' IMP biosynthetic process"/>
    <property type="evidence" value="ECO:0007669"/>
    <property type="project" value="UniProtKB-UniRule"/>
</dbReference>
<evidence type="ECO:0000259" key="10">
    <source>
        <dbReference type="Pfam" id="PF02769"/>
    </source>
</evidence>
<feature type="binding site" evidence="8">
    <location>
        <position position="580"/>
    </location>
    <ligand>
        <name>substrate</name>
    </ligand>
</feature>
<protein>
    <recommendedName>
        <fullName evidence="8">Phosphoribosylformylglycinamidine synthase subunit PurL</fullName>
        <shortName evidence="8">FGAM synthase</shortName>
        <ecNumber evidence="8">6.3.5.3</ecNumber>
    </recommendedName>
    <alternativeName>
        <fullName evidence="8">Formylglycinamide ribonucleotide amidotransferase subunit II</fullName>
        <shortName evidence="8">FGAR amidotransferase II</shortName>
        <shortName evidence="8">FGAR-AT II</shortName>
    </alternativeName>
    <alternativeName>
        <fullName evidence="8">Glutamine amidotransferase PurL</fullName>
    </alternativeName>
    <alternativeName>
        <fullName evidence="8">Phosphoribosylformylglycinamidine synthase subunit II</fullName>
    </alternativeName>
</protein>
<feature type="binding site" evidence="8">
    <location>
        <begin position="110"/>
        <end position="113"/>
    </location>
    <ligand>
        <name>substrate</name>
    </ligand>
</feature>
<feature type="binding site" evidence="8">
    <location>
        <position position="532"/>
    </location>
    <ligand>
        <name>ATP</name>
        <dbReference type="ChEBI" id="CHEBI:30616"/>
    </ligand>
</feature>
<gene>
    <name evidence="8 12" type="primary">purL</name>
    <name evidence="12" type="ORF">KDA27_10425</name>
</gene>
<dbReference type="GO" id="GO:0000287">
    <property type="term" value="F:magnesium ion binding"/>
    <property type="evidence" value="ECO:0007669"/>
    <property type="project" value="UniProtKB-UniRule"/>
</dbReference>
<feature type="binding site" evidence="8">
    <location>
        <position position="264"/>
    </location>
    <ligand>
        <name>substrate</name>
    </ligand>
</feature>
<comment type="catalytic activity">
    <reaction evidence="8">
        <text>N(2)-formyl-N(1)-(5-phospho-beta-D-ribosyl)glycinamide + L-glutamine + ATP + H2O = 2-formamido-N(1)-(5-O-phospho-beta-D-ribosyl)acetamidine + L-glutamate + ADP + phosphate + H(+)</text>
        <dbReference type="Rhea" id="RHEA:17129"/>
        <dbReference type="ChEBI" id="CHEBI:15377"/>
        <dbReference type="ChEBI" id="CHEBI:15378"/>
        <dbReference type="ChEBI" id="CHEBI:29985"/>
        <dbReference type="ChEBI" id="CHEBI:30616"/>
        <dbReference type="ChEBI" id="CHEBI:43474"/>
        <dbReference type="ChEBI" id="CHEBI:58359"/>
        <dbReference type="ChEBI" id="CHEBI:147286"/>
        <dbReference type="ChEBI" id="CHEBI:147287"/>
        <dbReference type="ChEBI" id="CHEBI:456216"/>
        <dbReference type="EC" id="6.3.5.3"/>
    </reaction>
</comment>
<feature type="active site" evidence="8">
    <location>
        <position position="60"/>
    </location>
</feature>
<evidence type="ECO:0000256" key="4">
    <source>
        <dbReference type="ARBA" id="ARBA00022741"/>
    </source>
</evidence>
<evidence type="ECO:0000256" key="8">
    <source>
        <dbReference type="HAMAP-Rule" id="MF_00420"/>
    </source>
</evidence>
<evidence type="ECO:0000256" key="1">
    <source>
        <dbReference type="ARBA" id="ARBA00022490"/>
    </source>
</evidence>
<dbReference type="Pfam" id="PF00586">
    <property type="entry name" value="AIRS"/>
    <property type="match status" value="2"/>
</dbReference>
<feature type="binding site" evidence="8">
    <location>
        <position position="577"/>
    </location>
    <ligand>
        <name>ATP</name>
        <dbReference type="ChEBI" id="CHEBI:30616"/>
    </ligand>
</feature>
<dbReference type="GO" id="GO:0005737">
    <property type="term" value="C:cytoplasm"/>
    <property type="evidence" value="ECO:0007669"/>
    <property type="project" value="UniProtKB-SubCell"/>
</dbReference>
<keyword evidence="6 8" id="KW-0067">ATP-binding</keyword>
<dbReference type="InterPro" id="IPR010074">
    <property type="entry name" value="PRibForGlyAmidine_synth_PurL"/>
</dbReference>
<dbReference type="PANTHER" id="PTHR43555">
    <property type="entry name" value="PHOSPHORIBOSYLFORMYLGLYCINAMIDINE SYNTHASE SUBUNIT PURL"/>
    <property type="match status" value="1"/>
</dbReference>
<comment type="subcellular location">
    <subcellularLocation>
        <location evidence="8">Cytoplasm</location>
    </subcellularLocation>
</comment>
<accession>A0A956NFX1</accession>
<feature type="binding site" evidence="8">
    <location>
        <position position="296"/>
    </location>
    <ligand>
        <name>Mg(2+)</name>
        <dbReference type="ChEBI" id="CHEBI:18420"/>
        <label>2</label>
    </ligand>
</feature>
<comment type="caution">
    <text evidence="12">The sequence shown here is derived from an EMBL/GenBank/DDBJ whole genome shotgun (WGS) entry which is preliminary data.</text>
</comment>
<evidence type="ECO:0000256" key="5">
    <source>
        <dbReference type="ARBA" id="ARBA00022755"/>
    </source>
</evidence>
<comment type="similarity">
    <text evidence="8">Belongs to the FGAMS family.</text>
</comment>
<comment type="function">
    <text evidence="8">Part of the phosphoribosylformylglycinamidine synthase complex involved in the purines biosynthetic pathway. Catalyzes the ATP-dependent conversion of formylglycinamide ribonucleotide (FGAR) and glutamine to yield formylglycinamidine ribonucleotide (FGAM) and glutamate. The FGAM synthase complex is composed of three subunits. PurQ produces an ammonia molecule by converting glutamine to glutamate. PurL transfers the ammonia molecule to FGAR to form FGAM in an ATP-dependent manner. PurS interacts with PurQ and PurL and is thought to assist in the transfer of the ammonia molecule from PurQ to PurL.</text>
</comment>
<dbReference type="CDD" id="cd02204">
    <property type="entry name" value="PurL_repeat2"/>
    <property type="match status" value="1"/>
</dbReference>
<keyword evidence="7 8" id="KW-0460">Magnesium</keyword>
<dbReference type="SUPFAM" id="SSF56042">
    <property type="entry name" value="PurM C-terminal domain-like"/>
    <property type="match status" value="2"/>
</dbReference>
<keyword evidence="4 8" id="KW-0547">Nucleotide-binding</keyword>
<name>A0A956NFX1_UNCEI</name>
<organism evidence="12 13">
    <name type="scientific">Eiseniibacteriota bacterium</name>
    <dbReference type="NCBI Taxonomy" id="2212470"/>
    <lineage>
        <taxon>Bacteria</taxon>
        <taxon>Candidatus Eiseniibacteriota</taxon>
    </lineage>
</organism>
<dbReference type="GO" id="GO:0004642">
    <property type="term" value="F:phosphoribosylformylglycinamidine synthase activity"/>
    <property type="evidence" value="ECO:0007669"/>
    <property type="project" value="UniProtKB-UniRule"/>
</dbReference>
<dbReference type="NCBIfam" id="TIGR01736">
    <property type="entry name" value="FGAM_synth_II"/>
    <property type="match status" value="1"/>
</dbReference>
<feature type="binding site" evidence="8">
    <location>
        <position position="109"/>
    </location>
    <ligand>
        <name>Mg(2+)</name>
        <dbReference type="ChEBI" id="CHEBI:18420"/>
        <label>1</label>
    </ligand>
</feature>
<reference evidence="12" key="1">
    <citation type="submission" date="2020-04" db="EMBL/GenBank/DDBJ databases">
        <authorList>
            <person name="Zhang T."/>
        </authorList>
    </citation>
    <scope>NUCLEOTIDE SEQUENCE</scope>
    <source>
        <strain evidence="12">HKST-UBA02</strain>
    </source>
</reference>
<dbReference type="InterPro" id="IPR036676">
    <property type="entry name" value="PurM-like_C_sf"/>
</dbReference>
<dbReference type="AlphaFoldDB" id="A0A956NFX1"/>
<proteinExistence type="inferred from homology"/>
<comment type="pathway">
    <text evidence="8">Purine metabolism; IMP biosynthesis via de novo pathway; 5-amino-1-(5-phospho-D-ribosyl)imidazole from N(2)-formyl-N(1)-(5-phospho-D-ribosyl)glycinamide: step 1/2.</text>
</comment>
<dbReference type="PANTHER" id="PTHR43555:SF1">
    <property type="entry name" value="PHOSPHORIBOSYLFORMYLGLYCINAMIDINE SYNTHASE SUBUNIT PURL"/>
    <property type="match status" value="1"/>
</dbReference>
<evidence type="ECO:0000256" key="2">
    <source>
        <dbReference type="ARBA" id="ARBA00022598"/>
    </source>
</evidence>
<evidence type="ECO:0000259" key="9">
    <source>
        <dbReference type="Pfam" id="PF00586"/>
    </source>
</evidence>
<keyword evidence="1 8" id="KW-0963">Cytoplasm</keyword>
<reference evidence="12" key="2">
    <citation type="journal article" date="2021" name="Microbiome">
        <title>Successional dynamics and alternative stable states in a saline activated sludge microbial community over 9 years.</title>
        <authorList>
            <person name="Wang Y."/>
            <person name="Ye J."/>
            <person name="Ju F."/>
            <person name="Liu L."/>
            <person name="Boyd J.A."/>
            <person name="Deng Y."/>
            <person name="Parks D.H."/>
            <person name="Jiang X."/>
            <person name="Yin X."/>
            <person name="Woodcroft B.J."/>
            <person name="Tyson G.W."/>
            <person name="Hugenholtz P."/>
            <person name="Polz M.F."/>
            <person name="Zhang T."/>
        </authorList>
    </citation>
    <scope>NUCLEOTIDE SEQUENCE</scope>
    <source>
        <strain evidence="12">HKST-UBA02</strain>
    </source>
</reference>
<dbReference type="InterPro" id="IPR010918">
    <property type="entry name" value="PurM-like_C_dom"/>
</dbReference>
<dbReference type="InterPro" id="IPR016188">
    <property type="entry name" value="PurM-like_N"/>
</dbReference>
<feature type="domain" description="PurM-like C-terminal" evidence="10">
    <location>
        <begin position="229"/>
        <end position="391"/>
    </location>
</feature>
<comment type="caution">
    <text evidence="8">Lacks conserved residue(s) required for the propagation of feature annotation.</text>
</comment>
<feature type="binding site" evidence="8">
    <location>
        <position position="132"/>
    </location>
    <ligand>
        <name>substrate</name>
    </ligand>
</feature>
<dbReference type="Pfam" id="PF18072">
    <property type="entry name" value="FGAR-AT_linker"/>
    <property type="match status" value="1"/>
</dbReference>
<evidence type="ECO:0000256" key="7">
    <source>
        <dbReference type="ARBA" id="ARBA00022842"/>
    </source>
</evidence>
<dbReference type="GO" id="GO:0005524">
    <property type="term" value="F:ATP binding"/>
    <property type="evidence" value="ECO:0007669"/>
    <property type="project" value="UniProtKB-UniRule"/>
</dbReference>
<evidence type="ECO:0000256" key="3">
    <source>
        <dbReference type="ARBA" id="ARBA00022723"/>
    </source>
</evidence>
<dbReference type="Gene3D" id="3.30.1330.10">
    <property type="entry name" value="PurM-like, N-terminal domain"/>
    <property type="match status" value="2"/>
</dbReference>
<feature type="domain" description="PurM-like N-terminal" evidence="9">
    <location>
        <begin position="86"/>
        <end position="208"/>
    </location>
</feature>
<keyword evidence="2 8" id="KW-0436">Ligase</keyword>
<dbReference type="InterPro" id="IPR036921">
    <property type="entry name" value="PurM-like_N_sf"/>
</dbReference>
<dbReference type="EC" id="6.3.5.3" evidence="8"/>
<dbReference type="Proteomes" id="UP000739538">
    <property type="component" value="Unassembled WGS sequence"/>
</dbReference>
<feature type="binding site" evidence="8">
    <location>
        <position position="578"/>
    </location>
    <ligand>
        <name>Mg(2+)</name>
        <dbReference type="ChEBI" id="CHEBI:18420"/>
        <label>1</label>
    </ligand>
</feature>
<sequence>MIDPSAHVKVRGLNDDEIRAENRRCGLTLSPDEWRGLADRIGRDPTLPEAFLMDVSLSEHCSYKSSRPLLKKHLPPLASHVVLGPGEDAGIVSLGDWAGEEHVLVLAHESHNHPSQVLPVEGAATGIGGIVRDVYCMGSDVLGVLDPLRFGDPNGPHGAHVSAIARGVVQGIAEYGNALGVPNLGGDVYFDEGFDDNCLVNVVAFGVMRRSRIIRSRVPDAARKEPFALVLVGKPTDSTGLGGASFASQILDEEEAAQNRGSVQVHDPFLKRVLVEATKEIWKRIEAEDIPIGCKDLGAGGLGGASSELVLAGGFGAEIDLDKVPMGEPGLLPHQVLCGETQERFVWAVPERWVDEFCAVFNRDYELSKVYPNARAAVIGRVIEERVYRCKWNGEVVVELSHAILEDSPIAERQIAERTDPAPVRDPEAPGNSAAAWQAWAEELLARPNRASRAPIYRGYDQEVQGHAYLRPGEADAGVLRPLSGESLGLAISVDGNPDYGRLDPYWGGALSVFEAARNVVATGAVPIAITDCLNFGNPEIPVALGDMASALEGMRDACVAIGSPDHSDEPLPIVSGNVSLYNQSSRGRAIAPSPIVACFGTLRDYSKALTQRLRAPGSELWMLGARARHWGRPGVEKGGRVPSLPLAEQTAQLRAAMAAIERGLVLSAHDISDGGLLSALFEMAVREDGPEGHGVEIDLATSTARSISTDPTYTGQSPAEAAPLAPHELLLSETPGFVFESPPGSSDAWTELAAEFEVQLVSLGKVTADPNLIVKMGGAEIARLDLAGLHRSWSLGLAPIFLAETAGSPASTGPEGGAR</sequence>
<dbReference type="EMBL" id="JAGQHS010000045">
    <property type="protein sequence ID" value="MCA9756209.1"/>
    <property type="molecule type" value="Genomic_DNA"/>
</dbReference>
<dbReference type="InterPro" id="IPR041609">
    <property type="entry name" value="PurL_linker"/>
</dbReference>
<keyword evidence="5 8" id="KW-0658">Purine biosynthesis</keyword>
<comment type="subunit">
    <text evidence="8">Monomer. Part of the FGAM synthase complex composed of 1 PurL, 1 PurQ and 2 PurS subunits.</text>
</comment>